<organism evidence="1">
    <name type="scientific">Brassica oleracea</name>
    <name type="common">Wild cabbage</name>
    <dbReference type="NCBI Taxonomy" id="3712"/>
    <lineage>
        <taxon>Eukaryota</taxon>
        <taxon>Viridiplantae</taxon>
        <taxon>Streptophyta</taxon>
        <taxon>Embryophyta</taxon>
        <taxon>Tracheophyta</taxon>
        <taxon>Spermatophyta</taxon>
        <taxon>Magnoliopsida</taxon>
        <taxon>eudicotyledons</taxon>
        <taxon>Gunneridae</taxon>
        <taxon>Pentapetalae</taxon>
        <taxon>rosids</taxon>
        <taxon>malvids</taxon>
        <taxon>Brassicales</taxon>
        <taxon>Brassicaceae</taxon>
        <taxon>Brassiceae</taxon>
        <taxon>Brassica</taxon>
    </lineage>
</organism>
<dbReference type="EMBL" id="LR031875">
    <property type="protein sequence ID" value="VDD29254.1"/>
    <property type="molecule type" value="Genomic_DNA"/>
</dbReference>
<name>A0A3P6E282_BRAOL</name>
<accession>A0A3P6E282</accession>
<reference evidence="1" key="1">
    <citation type="submission" date="2018-11" db="EMBL/GenBank/DDBJ databases">
        <authorList>
            <consortium name="Genoscope - CEA"/>
            <person name="William W."/>
        </authorList>
    </citation>
    <scope>NUCLEOTIDE SEQUENCE</scope>
</reference>
<proteinExistence type="predicted"/>
<sequence length="56" mass="6013">METGEGTKSTTIFSSMEEASFHIMEAKVQYGALMSIVSTSLYVLTKSTGSLFASIL</sequence>
<gene>
    <name evidence="1" type="ORF">BOLC9T54577H</name>
</gene>
<protein>
    <submittedName>
        <fullName evidence="1">Uncharacterized protein</fullName>
    </submittedName>
</protein>
<dbReference type="AlphaFoldDB" id="A0A3P6E282"/>
<evidence type="ECO:0000313" key="1">
    <source>
        <dbReference type="EMBL" id="VDD29254.1"/>
    </source>
</evidence>